<keyword evidence="1" id="KW-1133">Transmembrane helix</keyword>
<dbReference type="EMBL" id="JARKIF010000012">
    <property type="protein sequence ID" value="KAJ7626056.1"/>
    <property type="molecule type" value="Genomic_DNA"/>
</dbReference>
<keyword evidence="4" id="KW-1185">Reference proteome</keyword>
<feature type="transmembrane region" description="Helical" evidence="1">
    <location>
        <begin position="22"/>
        <end position="40"/>
    </location>
</feature>
<evidence type="ECO:0000259" key="2">
    <source>
        <dbReference type="Pfam" id="PF20152"/>
    </source>
</evidence>
<feature type="transmembrane region" description="Helical" evidence="1">
    <location>
        <begin position="101"/>
        <end position="121"/>
    </location>
</feature>
<reference evidence="3" key="1">
    <citation type="submission" date="2023-03" db="EMBL/GenBank/DDBJ databases">
        <title>Massive genome expansion in bonnet fungi (Mycena s.s.) driven by repeated elements and novel gene families across ecological guilds.</title>
        <authorList>
            <consortium name="Lawrence Berkeley National Laboratory"/>
            <person name="Harder C.B."/>
            <person name="Miyauchi S."/>
            <person name="Viragh M."/>
            <person name="Kuo A."/>
            <person name="Thoen E."/>
            <person name="Andreopoulos B."/>
            <person name="Lu D."/>
            <person name="Skrede I."/>
            <person name="Drula E."/>
            <person name="Henrissat B."/>
            <person name="Morin E."/>
            <person name="Kohler A."/>
            <person name="Barry K."/>
            <person name="LaButti K."/>
            <person name="Morin E."/>
            <person name="Salamov A."/>
            <person name="Lipzen A."/>
            <person name="Mereny Z."/>
            <person name="Hegedus B."/>
            <person name="Baldrian P."/>
            <person name="Stursova M."/>
            <person name="Weitz H."/>
            <person name="Taylor A."/>
            <person name="Grigoriev I.V."/>
            <person name="Nagy L.G."/>
            <person name="Martin F."/>
            <person name="Kauserud H."/>
        </authorList>
    </citation>
    <scope>NUCLEOTIDE SEQUENCE</scope>
    <source>
        <strain evidence="3">9284</strain>
    </source>
</reference>
<evidence type="ECO:0000313" key="3">
    <source>
        <dbReference type="EMBL" id="KAJ7626056.1"/>
    </source>
</evidence>
<dbReference type="PANTHER" id="PTHR40465">
    <property type="entry name" value="CHROMOSOME 1, WHOLE GENOME SHOTGUN SEQUENCE"/>
    <property type="match status" value="1"/>
</dbReference>
<gene>
    <name evidence="3" type="ORF">FB45DRAFT_1060589</name>
</gene>
<feature type="transmembrane region" description="Helical" evidence="1">
    <location>
        <begin position="215"/>
        <end position="239"/>
    </location>
</feature>
<accession>A0AAD7BNR4</accession>
<feature type="domain" description="DUF6534" evidence="2">
    <location>
        <begin position="178"/>
        <end position="268"/>
    </location>
</feature>
<dbReference type="InterPro" id="IPR045339">
    <property type="entry name" value="DUF6534"/>
</dbReference>
<sequence length="652" mass="72486">MTTESAGAAPAPALAELCGPLLMGYMLNWALFGTLSIQLCKSAQNLYYRAFPEDRILIKLLVYAVYLVEIAQTALLTHDAFTIFATGFGDVSGLARVNFDWYTIPVTTGIVSSIGHAFYAYRIYLLSRSYWIPVLIIVVSLTSNISGMVDAGFSRAVGVLPSPHTKEISVLTIWLAGAALTDVLIALAFTYYASYPELYRFDTGFRRTHTLIVKLIRLTIETGALTAVIALIDLVLFLAFPGKPYLFTLGAILPKLYANTMLAVLNSRFVILDGRGHTPDPTHQSFSYRVRQRGLGGTETVSGSATEYRVGEVVFKRPAGVVTISREVFEDREMGELVEMKDVGVPLHVTVTRHRSSPQLPAGSCEAMTSLGPILPRELEKEIFQLAAYCDPLFVPTLELVAWRVKSWVETPQYRIILLSNSLMYPHKERGRLASVPLSLLCDSVRHLFLGYTSLSDSLGASILSTSTGVEDLWLSGPVTSLVLATVAPELKPRRLHCNLTELFAEQPQVNFTHGIFSCLTHVGIFIYGDVVSSWAALAALPCLTHLSFDDESFFLLLPDIVEQCKSLRCIVYVLADSYALDDNDPDLEFAKDLRFVKMVCEKYVLDWQAGALRSEDYWARADEFIRMRRSGEVDATEYIIRTDESKQLRVE</sequence>
<dbReference type="Proteomes" id="UP001221142">
    <property type="component" value="Unassembled WGS sequence"/>
</dbReference>
<organism evidence="3 4">
    <name type="scientific">Roridomyces roridus</name>
    <dbReference type="NCBI Taxonomy" id="1738132"/>
    <lineage>
        <taxon>Eukaryota</taxon>
        <taxon>Fungi</taxon>
        <taxon>Dikarya</taxon>
        <taxon>Basidiomycota</taxon>
        <taxon>Agaricomycotina</taxon>
        <taxon>Agaricomycetes</taxon>
        <taxon>Agaricomycetidae</taxon>
        <taxon>Agaricales</taxon>
        <taxon>Marasmiineae</taxon>
        <taxon>Mycenaceae</taxon>
        <taxon>Roridomyces</taxon>
    </lineage>
</organism>
<keyword evidence="1" id="KW-0472">Membrane</keyword>
<feature type="transmembrane region" description="Helical" evidence="1">
    <location>
        <begin position="173"/>
        <end position="194"/>
    </location>
</feature>
<comment type="caution">
    <text evidence="3">The sequence shown here is derived from an EMBL/GenBank/DDBJ whole genome shotgun (WGS) entry which is preliminary data.</text>
</comment>
<keyword evidence="1" id="KW-0812">Transmembrane</keyword>
<evidence type="ECO:0000256" key="1">
    <source>
        <dbReference type="SAM" id="Phobius"/>
    </source>
</evidence>
<name>A0AAD7BNR4_9AGAR</name>
<dbReference type="AlphaFoldDB" id="A0AAD7BNR4"/>
<dbReference type="PANTHER" id="PTHR40465:SF1">
    <property type="entry name" value="DUF6534 DOMAIN-CONTAINING PROTEIN"/>
    <property type="match status" value="1"/>
</dbReference>
<feature type="transmembrane region" description="Helical" evidence="1">
    <location>
        <begin position="130"/>
        <end position="153"/>
    </location>
</feature>
<dbReference type="Pfam" id="PF20152">
    <property type="entry name" value="DUF6534"/>
    <property type="match status" value="1"/>
</dbReference>
<proteinExistence type="predicted"/>
<protein>
    <recommendedName>
        <fullName evidence="2">DUF6534 domain-containing protein</fullName>
    </recommendedName>
</protein>
<feature type="transmembrane region" description="Helical" evidence="1">
    <location>
        <begin position="60"/>
        <end position="81"/>
    </location>
</feature>
<evidence type="ECO:0000313" key="4">
    <source>
        <dbReference type="Proteomes" id="UP001221142"/>
    </source>
</evidence>